<dbReference type="SUPFAM" id="SSF52833">
    <property type="entry name" value="Thioredoxin-like"/>
    <property type="match status" value="1"/>
</dbReference>
<keyword evidence="5 6" id="KW-0676">Redox-active center</keyword>
<reference evidence="8 9" key="1">
    <citation type="submission" date="2012-09" db="EMBL/GenBank/DDBJ databases">
        <title>Riemerella anatipestifer vaccine strains.</title>
        <authorList>
            <person name="Chun C.A."/>
            <person name="Shu W.M."/>
            <person name="Kang Z.D."/>
            <person name="Jia W.X."/>
        </authorList>
    </citation>
    <scope>NUCLEOTIDE SEQUENCE [LARGE SCALE GENOMIC DNA]</scope>
    <source>
        <strain evidence="8 9">RA-CH-1</strain>
    </source>
</reference>
<evidence type="ECO:0000256" key="6">
    <source>
        <dbReference type="HAMAP-Rule" id="MF_00269"/>
    </source>
</evidence>
<dbReference type="STRING" id="34085.AB406_0609"/>
<comment type="subunit">
    <text evidence="6">Homodimer.</text>
</comment>
<keyword evidence="1 6" id="KW-0575">Peroxidase</keyword>
<sequence>MINIKNLKMAKLTLKGNEISSVGELPKLGETIKDFNLVASDLSEKTKSDFSGKRKVLNIFPSIDTGVCAASARKFNEEASKLDNTIVINISRDLPFALGRFCAAEGLSNVETLSDFRSNFGEDFGVTLLDSPLKGLLSRAVVITDENDKVIYTEQVSEITNEPNYEAALASLK</sequence>
<dbReference type="HAMAP" id="MF_00269">
    <property type="entry name" value="Tpx"/>
    <property type="match status" value="1"/>
</dbReference>
<dbReference type="InterPro" id="IPR013740">
    <property type="entry name" value="Redoxin"/>
</dbReference>
<feature type="disulfide bond" description="Redox-active" evidence="6">
    <location>
        <begin position="68"/>
        <end position="102"/>
    </location>
</feature>
<dbReference type="AlphaFoldDB" id="J9R1W6"/>
<comment type="similarity">
    <text evidence="6">Belongs to the peroxiredoxin family. Tpx subfamily.</text>
</comment>
<dbReference type="HOGENOM" id="CLU_042529_12_2_10"/>
<dbReference type="InterPro" id="IPR013766">
    <property type="entry name" value="Thioredoxin_domain"/>
</dbReference>
<accession>J9R1W6</accession>
<dbReference type="InterPro" id="IPR002065">
    <property type="entry name" value="TPX"/>
</dbReference>
<dbReference type="PROSITE" id="PS01265">
    <property type="entry name" value="TPX"/>
    <property type="match status" value="1"/>
</dbReference>
<evidence type="ECO:0000256" key="2">
    <source>
        <dbReference type="ARBA" id="ARBA00022862"/>
    </source>
</evidence>
<comment type="miscellaneous">
    <text evidence="6">The active site is a conserved redox-active cysteine residue, the peroxidatic cysteine (C(P)), which makes the nucleophilic attack on the peroxide substrate. The peroxide oxidizes the C(P)-SH to cysteine sulfenic acid (C(P)-SOH), which then reacts with another cysteine residue, the resolving cysteine (C(R)), to form a disulfide bridge. The disulfide is subsequently reduced by an appropriate electron donor to complete the catalytic cycle. In this atypical 2-Cys peroxiredoxin, C(R) is present in the same subunit to form an intramolecular disulfide. The disulfide is subsequently reduced by thioredoxin.</text>
</comment>
<name>J9R1W6_RIEAN</name>
<dbReference type="GO" id="GO:0008379">
    <property type="term" value="F:thioredoxin peroxidase activity"/>
    <property type="evidence" value="ECO:0007669"/>
    <property type="project" value="UniProtKB-UniRule"/>
</dbReference>
<evidence type="ECO:0000259" key="7">
    <source>
        <dbReference type="PROSITE" id="PS51352"/>
    </source>
</evidence>
<keyword evidence="4 6" id="KW-1015">Disulfide bond</keyword>
<protein>
    <recommendedName>
        <fullName evidence="6">Thiol peroxidase</fullName>
        <shortName evidence="6">Tpx</shortName>
        <ecNumber evidence="6">1.11.1.24</ecNumber>
    </recommendedName>
    <alternativeName>
        <fullName evidence="6">Peroxiredoxin tpx</fullName>
        <shortName evidence="6">Prx</shortName>
    </alternativeName>
    <alternativeName>
        <fullName evidence="6">Thioredoxin peroxidase</fullName>
    </alternativeName>
    <alternativeName>
        <fullName evidence="6">Thioredoxin-dependent peroxiredoxin</fullName>
    </alternativeName>
</protein>
<dbReference type="InterPro" id="IPR050455">
    <property type="entry name" value="Tpx_Peroxidase_subfamily"/>
</dbReference>
<gene>
    <name evidence="6" type="primary">tpx</name>
    <name evidence="8" type="ORF">B739_1166</name>
</gene>
<dbReference type="Proteomes" id="UP000006276">
    <property type="component" value="Chromosome"/>
</dbReference>
<dbReference type="CDD" id="cd03014">
    <property type="entry name" value="PRX_Atyp2cys"/>
    <property type="match status" value="1"/>
</dbReference>
<dbReference type="Gene3D" id="3.40.30.10">
    <property type="entry name" value="Glutaredoxin"/>
    <property type="match status" value="1"/>
</dbReference>
<evidence type="ECO:0000313" key="8">
    <source>
        <dbReference type="EMBL" id="AFR35764.1"/>
    </source>
</evidence>
<dbReference type="Pfam" id="PF08534">
    <property type="entry name" value="Redoxin"/>
    <property type="match status" value="1"/>
</dbReference>
<evidence type="ECO:0000313" key="9">
    <source>
        <dbReference type="Proteomes" id="UP000006276"/>
    </source>
</evidence>
<proteinExistence type="inferred from homology"/>
<feature type="active site" description="Cysteine sulfenic acid (-SOH) intermediate" evidence="6">
    <location>
        <position position="68"/>
    </location>
</feature>
<dbReference type="PANTHER" id="PTHR43110:SF1">
    <property type="entry name" value="THIOL PEROXIDASE"/>
    <property type="match status" value="1"/>
</dbReference>
<feature type="domain" description="Thioredoxin" evidence="7">
    <location>
        <begin position="26"/>
        <end position="173"/>
    </location>
</feature>
<dbReference type="EMBL" id="CP003787">
    <property type="protein sequence ID" value="AFR35764.1"/>
    <property type="molecule type" value="Genomic_DNA"/>
</dbReference>
<dbReference type="PATRIC" id="fig|1228997.3.peg.1161"/>
<evidence type="ECO:0000256" key="5">
    <source>
        <dbReference type="ARBA" id="ARBA00023284"/>
    </source>
</evidence>
<dbReference type="PANTHER" id="PTHR43110">
    <property type="entry name" value="THIOL PEROXIDASE"/>
    <property type="match status" value="1"/>
</dbReference>
<dbReference type="NCBIfam" id="NF001808">
    <property type="entry name" value="PRK00522.1"/>
    <property type="match status" value="1"/>
</dbReference>
<dbReference type="PROSITE" id="PS51352">
    <property type="entry name" value="THIOREDOXIN_2"/>
    <property type="match status" value="1"/>
</dbReference>
<evidence type="ECO:0000256" key="1">
    <source>
        <dbReference type="ARBA" id="ARBA00022559"/>
    </source>
</evidence>
<organism evidence="8 9">
    <name type="scientific">Riemerella anatipestifer RA-CH-1</name>
    <dbReference type="NCBI Taxonomy" id="1228997"/>
    <lineage>
        <taxon>Bacteria</taxon>
        <taxon>Pseudomonadati</taxon>
        <taxon>Bacteroidota</taxon>
        <taxon>Flavobacteriia</taxon>
        <taxon>Flavobacteriales</taxon>
        <taxon>Weeksellaceae</taxon>
        <taxon>Riemerella</taxon>
    </lineage>
</organism>
<evidence type="ECO:0000256" key="4">
    <source>
        <dbReference type="ARBA" id="ARBA00023157"/>
    </source>
</evidence>
<dbReference type="EC" id="1.11.1.24" evidence="6"/>
<dbReference type="InterPro" id="IPR018219">
    <property type="entry name" value="Tpx_CS"/>
</dbReference>
<comment type="catalytic activity">
    <reaction evidence="6">
        <text>a hydroperoxide + [thioredoxin]-dithiol = an alcohol + [thioredoxin]-disulfide + H2O</text>
        <dbReference type="Rhea" id="RHEA:62620"/>
        <dbReference type="Rhea" id="RHEA-COMP:10698"/>
        <dbReference type="Rhea" id="RHEA-COMP:10700"/>
        <dbReference type="ChEBI" id="CHEBI:15377"/>
        <dbReference type="ChEBI" id="CHEBI:29950"/>
        <dbReference type="ChEBI" id="CHEBI:30879"/>
        <dbReference type="ChEBI" id="CHEBI:35924"/>
        <dbReference type="ChEBI" id="CHEBI:50058"/>
        <dbReference type="EC" id="1.11.1.24"/>
    </reaction>
</comment>
<dbReference type="InterPro" id="IPR036249">
    <property type="entry name" value="Thioredoxin-like_sf"/>
</dbReference>
<evidence type="ECO:0000256" key="3">
    <source>
        <dbReference type="ARBA" id="ARBA00023002"/>
    </source>
</evidence>
<keyword evidence="3 6" id="KW-0560">Oxidoreductase</keyword>
<dbReference type="KEGG" id="rag:B739_1166"/>
<comment type="function">
    <text evidence="6">Thiol-specific peroxidase that catalyzes the reduction of hydrogen peroxide and organic hydroperoxides to water and alcohols, respectively. Plays a role in cell protection against oxidative stress by detoxifying peroxides.</text>
</comment>
<keyword evidence="9" id="KW-1185">Reference proteome</keyword>
<keyword evidence="2 6" id="KW-0049">Antioxidant</keyword>